<dbReference type="PANTHER" id="PTHR46927:SF3">
    <property type="entry name" value="THAP-TYPE DOMAIN-CONTAINING PROTEIN"/>
    <property type="match status" value="1"/>
</dbReference>
<reference evidence="7" key="1">
    <citation type="journal article" date="2019" name="bioRxiv">
        <title>The Genome of the Zebra Mussel, Dreissena polymorpha: A Resource for Invasive Species Research.</title>
        <authorList>
            <person name="McCartney M.A."/>
            <person name="Auch B."/>
            <person name="Kono T."/>
            <person name="Mallez S."/>
            <person name="Zhang Y."/>
            <person name="Obille A."/>
            <person name="Becker A."/>
            <person name="Abrahante J.E."/>
            <person name="Garbe J."/>
            <person name="Badalamenti J.P."/>
            <person name="Herman A."/>
            <person name="Mangelson H."/>
            <person name="Liachko I."/>
            <person name="Sullivan S."/>
            <person name="Sone E.D."/>
            <person name="Koren S."/>
            <person name="Silverstein K.A.T."/>
            <person name="Beckman K.B."/>
            <person name="Gohl D.M."/>
        </authorList>
    </citation>
    <scope>NUCLEOTIDE SEQUENCE</scope>
    <source>
        <strain evidence="7">Duluth1</strain>
        <tissue evidence="7">Whole animal</tissue>
    </source>
</reference>
<accession>A0A9D4GUH2</accession>
<protein>
    <recommendedName>
        <fullName evidence="6">THAP-type domain-containing protein</fullName>
    </recommendedName>
</protein>
<dbReference type="InterPro" id="IPR006612">
    <property type="entry name" value="THAP_Znf"/>
</dbReference>
<evidence type="ECO:0000313" key="8">
    <source>
        <dbReference type="Proteomes" id="UP000828390"/>
    </source>
</evidence>
<dbReference type="PANTHER" id="PTHR46927">
    <property type="entry name" value="AGAP005574-PA"/>
    <property type="match status" value="1"/>
</dbReference>
<name>A0A9D4GUH2_DREPO</name>
<dbReference type="SMART" id="SM00692">
    <property type="entry name" value="DM3"/>
    <property type="match status" value="1"/>
</dbReference>
<keyword evidence="2 5" id="KW-0863">Zinc-finger</keyword>
<evidence type="ECO:0000256" key="1">
    <source>
        <dbReference type="ARBA" id="ARBA00022723"/>
    </source>
</evidence>
<keyword evidence="8" id="KW-1185">Reference proteome</keyword>
<reference evidence="7" key="2">
    <citation type="submission" date="2020-11" db="EMBL/GenBank/DDBJ databases">
        <authorList>
            <person name="McCartney M.A."/>
            <person name="Auch B."/>
            <person name="Kono T."/>
            <person name="Mallez S."/>
            <person name="Becker A."/>
            <person name="Gohl D.M."/>
            <person name="Silverstein K.A.T."/>
            <person name="Koren S."/>
            <person name="Bechman K.B."/>
            <person name="Herman A."/>
            <person name="Abrahante J.E."/>
            <person name="Garbe J."/>
        </authorList>
    </citation>
    <scope>NUCLEOTIDE SEQUENCE</scope>
    <source>
        <strain evidence="7">Duluth1</strain>
        <tissue evidence="7">Whole animal</tissue>
    </source>
</reference>
<dbReference type="SUPFAM" id="SSF57716">
    <property type="entry name" value="Glucocorticoid receptor-like (DNA-binding domain)"/>
    <property type="match status" value="1"/>
</dbReference>
<dbReference type="PROSITE" id="PS50950">
    <property type="entry name" value="ZF_THAP"/>
    <property type="match status" value="1"/>
</dbReference>
<feature type="domain" description="THAP-type" evidence="6">
    <location>
        <begin position="1"/>
        <end position="97"/>
    </location>
</feature>
<evidence type="ECO:0000259" key="6">
    <source>
        <dbReference type="PROSITE" id="PS50950"/>
    </source>
</evidence>
<dbReference type="EMBL" id="JAIWYP010000005">
    <property type="protein sequence ID" value="KAH3820172.1"/>
    <property type="molecule type" value="Genomic_DNA"/>
</dbReference>
<evidence type="ECO:0000256" key="5">
    <source>
        <dbReference type="PROSITE-ProRule" id="PRU00309"/>
    </source>
</evidence>
<dbReference type="GO" id="GO:0003677">
    <property type="term" value="F:DNA binding"/>
    <property type="evidence" value="ECO:0007669"/>
    <property type="project" value="UniProtKB-UniRule"/>
</dbReference>
<evidence type="ECO:0000256" key="2">
    <source>
        <dbReference type="ARBA" id="ARBA00022771"/>
    </source>
</evidence>
<keyword evidence="1" id="KW-0479">Metal-binding</keyword>
<keyword evidence="4 5" id="KW-0238">DNA-binding</keyword>
<evidence type="ECO:0000256" key="4">
    <source>
        <dbReference type="ARBA" id="ARBA00023125"/>
    </source>
</evidence>
<dbReference type="Pfam" id="PF05485">
    <property type="entry name" value="THAP"/>
    <property type="match status" value="1"/>
</dbReference>
<evidence type="ECO:0000313" key="7">
    <source>
        <dbReference type="EMBL" id="KAH3820172.1"/>
    </source>
</evidence>
<evidence type="ECO:0000256" key="3">
    <source>
        <dbReference type="ARBA" id="ARBA00022833"/>
    </source>
</evidence>
<dbReference type="GO" id="GO:0008270">
    <property type="term" value="F:zinc ion binding"/>
    <property type="evidence" value="ECO:0007669"/>
    <property type="project" value="UniProtKB-KW"/>
</dbReference>
<dbReference type="AlphaFoldDB" id="A0A9D4GUH2"/>
<organism evidence="7 8">
    <name type="scientific">Dreissena polymorpha</name>
    <name type="common">Zebra mussel</name>
    <name type="synonym">Mytilus polymorpha</name>
    <dbReference type="NCBI Taxonomy" id="45954"/>
    <lineage>
        <taxon>Eukaryota</taxon>
        <taxon>Metazoa</taxon>
        <taxon>Spiralia</taxon>
        <taxon>Lophotrochozoa</taxon>
        <taxon>Mollusca</taxon>
        <taxon>Bivalvia</taxon>
        <taxon>Autobranchia</taxon>
        <taxon>Heteroconchia</taxon>
        <taxon>Euheterodonta</taxon>
        <taxon>Imparidentia</taxon>
        <taxon>Neoheterodontei</taxon>
        <taxon>Myida</taxon>
        <taxon>Dreissenoidea</taxon>
        <taxon>Dreissenidae</taxon>
        <taxon>Dreissena</taxon>
    </lineage>
</organism>
<keyword evidence="3" id="KW-0862">Zinc</keyword>
<dbReference type="Proteomes" id="UP000828390">
    <property type="component" value="Unassembled WGS sequence"/>
</dbReference>
<gene>
    <name evidence="7" type="ORF">DPMN_121916</name>
</gene>
<dbReference type="InterPro" id="IPR052224">
    <property type="entry name" value="THAP_domain_protein"/>
</dbReference>
<proteinExistence type="predicted"/>
<dbReference type="SMART" id="SM00980">
    <property type="entry name" value="THAP"/>
    <property type="match status" value="1"/>
</dbReference>
<sequence>MVQCAAFGCNARPEKQTEMKGFFGFPKDESIKRKWILAVNSRRIIDGKVVDFTPSKYAKLCIKHFEDKCFVHPPSVMASAGFGMRLSLHPDAVPTLFPDTDNFKALQPKALKPDELGAPKRKRDTYGAFAKRNRKTVRTKLIRSMIRYAS</sequence>
<comment type="caution">
    <text evidence="7">The sequence shown here is derived from an EMBL/GenBank/DDBJ whole genome shotgun (WGS) entry which is preliminary data.</text>
</comment>